<evidence type="ECO:0000313" key="8">
    <source>
        <dbReference type="EMBL" id="EAT39980.1"/>
    </source>
</evidence>
<dbReference type="Gene3D" id="1.10.472.10">
    <property type="entry name" value="Cyclin-like"/>
    <property type="match status" value="2"/>
</dbReference>
<dbReference type="Pfam" id="PF02984">
    <property type="entry name" value="Cyclin_C"/>
    <property type="match status" value="1"/>
</dbReference>
<reference evidence="8" key="3">
    <citation type="submission" date="2012-09" db="EMBL/GenBank/DDBJ databases">
        <authorList>
            <consortium name="VectorBase"/>
        </authorList>
    </citation>
    <scope>NUCLEOTIDE SEQUENCE</scope>
    <source>
        <strain evidence="8">Liverpool</strain>
    </source>
</reference>
<dbReference type="GO" id="GO:0019887">
    <property type="term" value="F:protein kinase regulator activity"/>
    <property type="evidence" value="ECO:0007669"/>
    <property type="project" value="UniProtKB-ARBA"/>
</dbReference>
<feature type="domain" description="Cyclin-like" evidence="6">
    <location>
        <begin position="157"/>
        <end position="251"/>
    </location>
</feature>
<keyword evidence="3" id="KW-0131">Cell cycle</keyword>
<dbReference type="SMART" id="SM01332">
    <property type="entry name" value="Cyclin_C"/>
    <property type="match status" value="1"/>
</dbReference>
<dbReference type="CDD" id="cd20528">
    <property type="entry name" value="CYCLIN_CCNJ-like_rpt1"/>
    <property type="match status" value="1"/>
</dbReference>
<gene>
    <name evidence="8" type="ORF">AaeL_AAEL008256</name>
</gene>
<dbReference type="STRING" id="7159.Q16ZC2"/>
<keyword evidence="1" id="KW-0132">Cell division</keyword>
<dbReference type="PANTHER" id="PTHR10177">
    <property type="entry name" value="CYCLINS"/>
    <property type="match status" value="1"/>
</dbReference>
<dbReference type="eggNOG" id="KOG0654">
    <property type="taxonomic scope" value="Eukaryota"/>
</dbReference>
<dbReference type="KEGG" id="aag:5570305"/>
<dbReference type="Pfam" id="PF00134">
    <property type="entry name" value="Cyclin_N"/>
    <property type="match status" value="1"/>
</dbReference>
<dbReference type="FunFam" id="1.10.472.10:FF:000010">
    <property type="entry name" value="G1/S-specific cyclin Cln1"/>
    <property type="match status" value="1"/>
</dbReference>
<dbReference type="InterPro" id="IPR004367">
    <property type="entry name" value="Cyclin_C-dom"/>
</dbReference>
<evidence type="ECO:0000256" key="5">
    <source>
        <dbReference type="SAM" id="MobiDB-lite"/>
    </source>
</evidence>
<dbReference type="AlphaFoldDB" id="Q16ZC2"/>
<reference evidence="8" key="1">
    <citation type="submission" date="2005-10" db="EMBL/GenBank/DDBJ databases">
        <authorList>
            <person name="Loftus B.J."/>
            <person name="Nene V.M."/>
            <person name="Hannick L.I."/>
            <person name="Bidwell S."/>
            <person name="Haas B."/>
            <person name="Amedeo P."/>
            <person name="Orvis J."/>
            <person name="Wortman J.R."/>
            <person name="White O.R."/>
            <person name="Salzberg S."/>
            <person name="Shumway M."/>
            <person name="Koo H."/>
            <person name="Zhao Y."/>
            <person name="Holmes M."/>
            <person name="Miller J."/>
            <person name="Schatz M."/>
            <person name="Pop M."/>
            <person name="Pai G."/>
            <person name="Utterback T."/>
            <person name="Rogers Y.-H."/>
            <person name="Kravitz S."/>
            <person name="Fraser C.M."/>
        </authorList>
    </citation>
    <scope>NUCLEOTIDE SEQUENCE</scope>
    <source>
        <strain evidence="8">Liverpool</strain>
    </source>
</reference>
<dbReference type="InterPro" id="IPR039361">
    <property type="entry name" value="Cyclin"/>
</dbReference>
<dbReference type="SMART" id="SM00385">
    <property type="entry name" value="CYCLIN"/>
    <property type="match status" value="2"/>
</dbReference>
<evidence type="ECO:0000259" key="6">
    <source>
        <dbReference type="SMART" id="SM00385"/>
    </source>
</evidence>
<dbReference type="PaxDb" id="7159-AAEL008256-PA"/>
<protein>
    <submittedName>
        <fullName evidence="8">AAEL008256-PA</fullName>
    </submittedName>
</protein>
<feature type="domain" description="Cyclin-like" evidence="6">
    <location>
        <begin position="54"/>
        <end position="140"/>
    </location>
</feature>
<dbReference type="SUPFAM" id="SSF47954">
    <property type="entry name" value="Cyclin-like"/>
    <property type="match status" value="2"/>
</dbReference>
<dbReference type="OMA" id="WDLCLPT"/>
<proteinExistence type="inferred from homology"/>
<organism evidence="8 9">
    <name type="scientific">Aedes aegypti</name>
    <name type="common">Yellowfever mosquito</name>
    <name type="synonym">Culex aegypti</name>
    <dbReference type="NCBI Taxonomy" id="7159"/>
    <lineage>
        <taxon>Eukaryota</taxon>
        <taxon>Metazoa</taxon>
        <taxon>Ecdysozoa</taxon>
        <taxon>Arthropoda</taxon>
        <taxon>Hexapoda</taxon>
        <taxon>Insecta</taxon>
        <taxon>Pterygota</taxon>
        <taxon>Neoptera</taxon>
        <taxon>Endopterygota</taxon>
        <taxon>Diptera</taxon>
        <taxon>Nematocera</taxon>
        <taxon>Culicoidea</taxon>
        <taxon>Culicidae</taxon>
        <taxon>Culicinae</taxon>
        <taxon>Aedini</taxon>
        <taxon>Aedes</taxon>
        <taxon>Stegomyia</taxon>
    </lineage>
</organism>
<feature type="region of interest" description="Disordered" evidence="5">
    <location>
        <begin position="272"/>
        <end position="299"/>
    </location>
</feature>
<dbReference type="InterPro" id="IPR013763">
    <property type="entry name" value="Cyclin-like_dom"/>
</dbReference>
<feature type="domain" description="Cyclin C-terminal" evidence="7">
    <location>
        <begin position="149"/>
        <end position="270"/>
    </location>
</feature>
<dbReference type="GO" id="GO:0051726">
    <property type="term" value="P:regulation of cell cycle"/>
    <property type="evidence" value="ECO:0007669"/>
    <property type="project" value="UniProtKB-ARBA"/>
</dbReference>
<dbReference type="VEuPathDB" id="VectorBase:AAEL008256"/>
<dbReference type="InterPro" id="IPR036915">
    <property type="entry name" value="Cyclin-like_sf"/>
</dbReference>
<evidence type="ECO:0000313" key="9">
    <source>
        <dbReference type="Proteomes" id="UP000682892"/>
    </source>
</evidence>
<name>Q16ZC2_AEDAE</name>
<dbReference type="InterPro" id="IPR006671">
    <property type="entry name" value="Cyclin_N"/>
</dbReference>
<evidence type="ECO:0000256" key="3">
    <source>
        <dbReference type="ARBA" id="ARBA00023306"/>
    </source>
</evidence>
<evidence type="ECO:0000259" key="7">
    <source>
        <dbReference type="SMART" id="SM01332"/>
    </source>
</evidence>
<comment type="similarity">
    <text evidence="4">Belongs to the cyclin family.</text>
</comment>
<dbReference type="HOGENOM" id="CLU_063883_2_0_1"/>
<dbReference type="Proteomes" id="UP000682892">
    <property type="component" value="Unassembled WGS sequence"/>
</dbReference>
<keyword evidence="2 4" id="KW-0195">Cyclin</keyword>
<evidence type="ECO:0000256" key="1">
    <source>
        <dbReference type="ARBA" id="ARBA00022618"/>
    </source>
</evidence>
<dbReference type="PhylomeDB" id="Q16ZC2"/>
<dbReference type="GO" id="GO:0051301">
    <property type="term" value="P:cell division"/>
    <property type="evidence" value="ECO:0007669"/>
    <property type="project" value="UniProtKB-KW"/>
</dbReference>
<sequence>MEIFRNNPSLSRLFEENCTEYSDEIIWVLQEAELNRLTLRYISPQIAFRSNLVNLIRDVGQQQQLRRTTVHLAIYLMDAFMDNHNIANNRLKLTALSCVLLAAKIEENEPKVPSLKDMNKLLRDKCPLSDFVILEVVLLKFFNWQLLIPTTAVFAEYWLLHVVSKQDFAPTVNENQYFERRARASELVLEFLDVTILDITMTNVRPSLLAAACMAAARAMLSVNSTWNNSMIQLTGYTYDEICYLTRALMNGRACLISDTLSRKRPILDSGYITDPGDDEEDDEVVEVSEKETNASSDDDVVFVSRSKRAKLE</sequence>
<feature type="compositionally biased region" description="Acidic residues" evidence="5">
    <location>
        <begin position="276"/>
        <end position="287"/>
    </location>
</feature>
<dbReference type="EMBL" id="CH477494">
    <property type="protein sequence ID" value="EAT39980.1"/>
    <property type="molecule type" value="Genomic_DNA"/>
</dbReference>
<reference evidence="8" key="2">
    <citation type="journal article" date="2007" name="Science">
        <title>Genome sequence of Aedes aegypti, a major arbovirus vector.</title>
        <authorList>
            <person name="Nene V."/>
            <person name="Wortman J.R."/>
            <person name="Lawson D."/>
            <person name="Haas B."/>
            <person name="Kodira C."/>
            <person name="Tu Z.J."/>
            <person name="Loftus B."/>
            <person name="Xi Z."/>
            <person name="Megy K."/>
            <person name="Grabherr M."/>
            <person name="Ren Q."/>
            <person name="Zdobnov E.M."/>
            <person name="Lobo N.F."/>
            <person name="Campbell K.S."/>
            <person name="Brown S.E."/>
            <person name="Bonaldo M.F."/>
            <person name="Zhu J."/>
            <person name="Sinkins S.P."/>
            <person name="Hogenkamp D.G."/>
            <person name="Amedeo P."/>
            <person name="Arensburger P."/>
            <person name="Atkinson P.W."/>
            <person name="Bidwell S."/>
            <person name="Biedler J."/>
            <person name="Birney E."/>
            <person name="Bruggner R.V."/>
            <person name="Costas J."/>
            <person name="Coy M.R."/>
            <person name="Crabtree J."/>
            <person name="Crawford M."/>
            <person name="Debruyn B."/>
            <person name="Decaprio D."/>
            <person name="Eiglmeier K."/>
            <person name="Eisenstadt E."/>
            <person name="El-Dorry H."/>
            <person name="Gelbart W.M."/>
            <person name="Gomes S.L."/>
            <person name="Hammond M."/>
            <person name="Hannick L.I."/>
            <person name="Hogan J.R."/>
            <person name="Holmes M.H."/>
            <person name="Jaffe D."/>
            <person name="Johnston J.S."/>
            <person name="Kennedy R.C."/>
            <person name="Koo H."/>
            <person name="Kravitz S."/>
            <person name="Kriventseva E.V."/>
            <person name="Kulp D."/>
            <person name="Labutti K."/>
            <person name="Lee E."/>
            <person name="Li S."/>
            <person name="Lovin D.D."/>
            <person name="Mao C."/>
            <person name="Mauceli E."/>
            <person name="Menck C.F."/>
            <person name="Miller J.R."/>
            <person name="Montgomery P."/>
            <person name="Mori A."/>
            <person name="Nascimento A.L."/>
            <person name="Naveira H.F."/>
            <person name="Nusbaum C."/>
            <person name="O'leary S."/>
            <person name="Orvis J."/>
            <person name="Pertea M."/>
            <person name="Quesneville H."/>
            <person name="Reidenbach K.R."/>
            <person name="Rogers Y.H."/>
            <person name="Roth C.W."/>
            <person name="Schneider J.R."/>
            <person name="Schatz M."/>
            <person name="Shumway M."/>
            <person name="Stanke M."/>
            <person name="Stinson E.O."/>
            <person name="Tubio J.M."/>
            <person name="Vanzee J.P."/>
            <person name="Verjovski-Almeida S."/>
            <person name="Werner D."/>
            <person name="White O."/>
            <person name="Wyder S."/>
            <person name="Zeng Q."/>
            <person name="Zhao Q."/>
            <person name="Zhao Y."/>
            <person name="Hill C.A."/>
            <person name="Raikhel A.S."/>
            <person name="Soares M.B."/>
            <person name="Knudson D.L."/>
            <person name="Lee N.H."/>
            <person name="Galagan J."/>
            <person name="Salzberg S.L."/>
            <person name="Paulsen I.T."/>
            <person name="Dimopoulos G."/>
            <person name="Collins F.H."/>
            <person name="Birren B."/>
            <person name="Fraser-Liggett C.M."/>
            <person name="Severson D.W."/>
        </authorList>
    </citation>
    <scope>NUCLEOTIDE SEQUENCE [LARGE SCALE GENOMIC DNA]</scope>
    <source>
        <strain evidence="8">Liverpool</strain>
    </source>
</reference>
<dbReference type="CTD" id="38428"/>
<evidence type="ECO:0000256" key="2">
    <source>
        <dbReference type="ARBA" id="ARBA00023127"/>
    </source>
</evidence>
<accession>Q16ZC2</accession>
<evidence type="ECO:0000256" key="4">
    <source>
        <dbReference type="RuleBase" id="RU000383"/>
    </source>
</evidence>